<gene>
    <name evidence="2" type="ORF">LJ739_00970</name>
</gene>
<dbReference type="SUPFAM" id="SSF54523">
    <property type="entry name" value="Pili subunits"/>
    <property type="match status" value="1"/>
</dbReference>
<keyword evidence="3" id="KW-1185">Reference proteome</keyword>
<evidence type="ECO:0000313" key="2">
    <source>
        <dbReference type="EMBL" id="MCC2614808.1"/>
    </source>
</evidence>
<evidence type="ECO:0000313" key="3">
    <source>
        <dbReference type="Proteomes" id="UP001520878"/>
    </source>
</evidence>
<protein>
    <submittedName>
        <fullName evidence="2">Prepilin-type N-terminal cleavage/methylation domain-containing protein</fullName>
    </submittedName>
</protein>
<dbReference type="InterPro" id="IPR045584">
    <property type="entry name" value="Pilin-like"/>
</dbReference>
<proteinExistence type="predicted"/>
<feature type="transmembrane region" description="Helical" evidence="1">
    <location>
        <begin position="12"/>
        <end position="37"/>
    </location>
</feature>
<dbReference type="EMBL" id="JAJEWP010000001">
    <property type="protein sequence ID" value="MCC2614808.1"/>
    <property type="molecule type" value="Genomic_DNA"/>
</dbReference>
<keyword evidence="1" id="KW-0472">Membrane</keyword>
<dbReference type="PROSITE" id="PS00409">
    <property type="entry name" value="PROKAR_NTER_METHYL"/>
    <property type="match status" value="1"/>
</dbReference>
<sequence>MVRTSFRYRGFSLVELLVAMAILAMTIMIATMGYSYFVQRWQKDANAFDAHVDTLQALKRVQMAVTGLYPYIVRDQEQNATLYFEGSEDSFIGVSKSPFSGRQGLAVVRLSIVQSSDLSYSLQYEEAVLKNDLLLTLEQRHAFTFQQTLLSGASDMVFEYYGYENLGQKTASAARQWWTSFNGSNRNVMPSAIRLQYVKEGQQQAVVFSVSQLNSRALGWFSNDF</sequence>
<organism evidence="2 3">
    <name type="scientific">Fluctibacter halophilus</name>
    <dbReference type="NCBI Taxonomy" id="226011"/>
    <lineage>
        <taxon>Bacteria</taxon>
        <taxon>Pseudomonadati</taxon>
        <taxon>Pseudomonadota</taxon>
        <taxon>Gammaproteobacteria</taxon>
        <taxon>Alteromonadales</taxon>
        <taxon>Alteromonadaceae</taxon>
        <taxon>Fluctibacter</taxon>
    </lineage>
</organism>
<dbReference type="RefSeq" id="WP_229156724.1">
    <property type="nucleotide sequence ID" value="NZ_JAJEWP010000001.1"/>
</dbReference>
<reference evidence="2 3" key="1">
    <citation type="submission" date="2021-10" db="EMBL/GenBank/DDBJ databases">
        <title>Draft genome of Aestuariibacter halophilus JC2043.</title>
        <authorList>
            <person name="Emsley S.A."/>
            <person name="Pfannmuller K.M."/>
            <person name="Ushijima B."/>
            <person name="Saw J.H."/>
            <person name="Videau P."/>
        </authorList>
    </citation>
    <scope>NUCLEOTIDE SEQUENCE [LARGE SCALE GENOMIC DNA]</scope>
    <source>
        <strain evidence="2 3">JC2043</strain>
    </source>
</reference>
<dbReference type="Proteomes" id="UP001520878">
    <property type="component" value="Unassembled WGS sequence"/>
</dbReference>
<dbReference type="Pfam" id="PF07963">
    <property type="entry name" value="N_methyl"/>
    <property type="match status" value="1"/>
</dbReference>
<comment type="caution">
    <text evidence="2">The sequence shown here is derived from an EMBL/GenBank/DDBJ whole genome shotgun (WGS) entry which is preliminary data.</text>
</comment>
<dbReference type="InterPro" id="IPR012902">
    <property type="entry name" value="N_methyl_site"/>
</dbReference>
<keyword evidence="1" id="KW-1133">Transmembrane helix</keyword>
<keyword evidence="1" id="KW-0812">Transmembrane</keyword>
<name>A0ABS8G2Y9_9ALTE</name>
<dbReference type="NCBIfam" id="TIGR02532">
    <property type="entry name" value="IV_pilin_GFxxxE"/>
    <property type="match status" value="1"/>
</dbReference>
<evidence type="ECO:0000256" key="1">
    <source>
        <dbReference type="SAM" id="Phobius"/>
    </source>
</evidence>
<accession>A0ABS8G2Y9</accession>